<organism evidence="7 8">
    <name type="scientific">Roseovarius litorisediminis</name>
    <dbReference type="NCBI Taxonomy" id="1312363"/>
    <lineage>
        <taxon>Bacteria</taxon>
        <taxon>Pseudomonadati</taxon>
        <taxon>Pseudomonadota</taxon>
        <taxon>Alphaproteobacteria</taxon>
        <taxon>Rhodobacterales</taxon>
        <taxon>Roseobacteraceae</taxon>
        <taxon>Roseovarius</taxon>
    </lineage>
</organism>
<dbReference type="AlphaFoldDB" id="A0A1Y5RSJ8"/>
<gene>
    <name evidence="7" type="ORF">PEL8287_00929</name>
</gene>
<dbReference type="InterPro" id="IPR009915">
    <property type="entry name" value="NnrU_dom"/>
</dbReference>
<feature type="transmembrane region" description="Helical" evidence="5">
    <location>
        <begin position="155"/>
        <end position="174"/>
    </location>
</feature>
<dbReference type="GO" id="GO:0016020">
    <property type="term" value="C:membrane"/>
    <property type="evidence" value="ECO:0007669"/>
    <property type="project" value="UniProtKB-SubCell"/>
</dbReference>
<dbReference type="EMBL" id="FWFL01000002">
    <property type="protein sequence ID" value="SLN21689.1"/>
    <property type="molecule type" value="Genomic_DNA"/>
</dbReference>
<keyword evidence="4 5" id="KW-0472">Membrane</keyword>
<keyword evidence="8" id="KW-1185">Reference proteome</keyword>
<evidence type="ECO:0000256" key="1">
    <source>
        <dbReference type="ARBA" id="ARBA00004141"/>
    </source>
</evidence>
<dbReference type="Pfam" id="PF07298">
    <property type="entry name" value="NnrU"/>
    <property type="match status" value="1"/>
</dbReference>
<accession>A0A1Y5RSJ8</accession>
<feature type="transmembrane region" description="Helical" evidence="5">
    <location>
        <begin position="72"/>
        <end position="90"/>
    </location>
</feature>
<evidence type="ECO:0000256" key="5">
    <source>
        <dbReference type="SAM" id="Phobius"/>
    </source>
</evidence>
<evidence type="ECO:0000256" key="3">
    <source>
        <dbReference type="ARBA" id="ARBA00022989"/>
    </source>
</evidence>
<evidence type="ECO:0000256" key="2">
    <source>
        <dbReference type="ARBA" id="ARBA00022692"/>
    </source>
</evidence>
<evidence type="ECO:0000313" key="7">
    <source>
        <dbReference type="EMBL" id="SLN21689.1"/>
    </source>
</evidence>
<keyword evidence="2 5" id="KW-0812">Transmembrane</keyword>
<feature type="domain" description="NnrU" evidence="6">
    <location>
        <begin position="4"/>
        <end position="178"/>
    </location>
</feature>
<keyword evidence="3 5" id="KW-1133">Transmembrane helix</keyword>
<feature type="transmembrane region" description="Helical" evidence="5">
    <location>
        <begin position="110"/>
        <end position="135"/>
    </location>
</feature>
<dbReference type="RefSeq" id="WP_176228559.1">
    <property type="nucleotide sequence ID" value="NZ_FWFL01000002.1"/>
</dbReference>
<proteinExistence type="predicted"/>
<name>A0A1Y5RSJ8_9RHOB</name>
<dbReference type="Proteomes" id="UP000193827">
    <property type="component" value="Unassembled WGS sequence"/>
</dbReference>
<evidence type="ECO:0000259" key="6">
    <source>
        <dbReference type="Pfam" id="PF07298"/>
    </source>
</evidence>
<sequence>MTLLFIGLILWTGAHLFKRIAPQKRAAMGDKGKGLVAVGILAGLVLMVIGYRGAEVIDIWYPPIWTVHLNNLLMLIAVFIFGMSATTGRLRGRMRHPQLTAVRIWAGAHLLVNGDLASIILFGGLLIWALLEVVLINRSEPWDRPAPGHAKKDPVLIAITLVMFGIMTAIHAWLGVWPFPGY</sequence>
<reference evidence="7 8" key="1">
    <citation type="submission" date="2017-03" db="EMBL/GenBank/DDBJ databases">
        <authorList>
            <person name="Afonso C.L."/>
            <person name="Miller P.J."/>
            <person name="Scott M.A."/>
            <person name="Spackman E."/>
            <person name="Goraichik I."/>
            <person name="Dimitrov K.M."/>
            <person name="Suarez D.L."/>
            <person name="Swayne D.E."/>
        </authorList>
    </citation>
    <scope>NUCLEOTIDE SEQUENCE [LARGE SCALE GENOMIC DNA]</scope>
    <source>
        <strain evidence="7 8">CECT 8287</strain>
    </source>
</reference>
<evidence type="ECO:0000256" key="4">
    <source>
        <dbReference type="ARBA" id="ARBA00023136"/>
    </source>
</evidence>
<protein>
    <submittedName>
        <fullName evidence="7">NnrU protein</fullName>
    </submittedName>
</protein>
<evidence type="ECO:0000313" key="8">
    <source>
        <dbReference type="Proteomes" id="UP000193827"/>
    </source>
</evidence>
<feature type="transmembrane region" description="Helical" evidence="5">
    <location>
        <begin position="32"/>
        <end position="51"/>
    </location>
</feature>
<comment type="subcellular location">
    <subcellularLocation>
        <location evidence="1">Membrane</location>
        <topology evidence="1">Multi-pass membrane protein</topology>
    </subcellularLocation>
</comment>